<dbReference type="VEuPathDB" id="FungiDB:FGRAMPH1_01G10035"/>
<protein>
    <submittedName>
        <fullName evidence="1">Chromosome 2, complete genome</fullName>
    </submittedName>
</protein>
<evidence type="ECO:0000313" key="1">
    <source>
        <dbReference type="EMBL" id="CEF76820.1"/>
    </source>
</evidence>
<dbReference type="EMBL" id="HG970333">
    <property type="protein sequence ID" value="CEF76820.1"/>
    <property type="molecule type" value="Genomic_DNA"/>
</dbReference>
<gene>
    <name evidence="1" type="ORF">FGRAMPH1_01T10035</name>
</gene>
<organism evidence="1 3">
    <name type="scientific">Gibberella zeae (strain ATCC MYA-4620 / CBS 123657 / FGSC 9075 / NRRL 31084 / PH-1)</name>
    <name type="common">Wheat head blight fungus</name>
    <name type="synonym">Fusarium graminearum</name>
    <dbReference type="NCBI Taxonomy" id="229533"/>
    <lineage>
        <taxon>Eukaryota</taxon>
        <taxon>Fungi</taxon>
        <taxon>Dikarya</taxon>
        <taxon>Ascomycota</taxon>
        <taxon>Pezizomycotina</taxon>
        <taxon>Sordariomycetes</taxon>
        <taxon>Hypocreomycetidae</taxon>
        <taxon>Hypocreales</taxon>
        <taxon>Nectriaceae</taxon>
        <taxon>Fusarium</taxon>
    </lineage>
</organism>
<reference evidence="2 3" key="1">
    <citation type="journal article" date="2007" name="Science">
        <title>The Fusarium graminearum genome reveals a link between localized polymorphism and pathogen specialization.</title>
        <authorList>
            <person name="Cuomo C.A."/>
            <person name="Gueldener U."/>
            <person name="Xu J.-R."/>
            <person name="Trail F."/>
            <person name="Turgeon B.G."/>
            <person name="Di Pietro A."/>
            <person name="Walton J.D."/>
            <person name="Ma L.-J."/>
            <person name="Baker S.E."/>
            <person name="Rep M."/>
            <person name="Adam G."/>
            <person name="Antoniw J."/>
            <person name="Baldwin T."/>
            <person name="Calvo S.E."/>
            <person name="Chang Y.-L."/>
            <person name="DeCaprio D."/>
            <person name="Gale L.R."/>
            <person name="Gnerre S."/>
            <person name="Goswami R.S."/>
            <person name="Hammond-Kosack K."/>
            <person name="Harris L.J."/>
            <person name="Hilburn K."/>
            <person name="Kennell J.C."/>
            <person name="Kroken S."/>
            <person name="Magnuson J.K."/>
            <person name="Mannhaupt G."/>
            <person name="Mauceli E.W."/>
            <person name="Mewes H.-W."/>
            <person name="Mitterbauer R."/>
            <person name="Muehlbauer G."/>
            <person name="Muensterkoetter M."/>
            <person name="Nelson D."/>
            <person name="O'Donnell K."/>
            <person name="Ouellet T."/>
            <person name="Qi W."/>
            <person name="Quesneville H."/>
            <person name="Roncero M.I.G."/>
            <person name="Seong K.-Y."/>
            <person name="Tetko I.V."/>
            <person name="Urban M."/>
            <person name="Waalwijk C."/>
            <person name="Ward T.J."/>
            <person name="Yao J."/>
            <person name="Birren B.W."/>
            <person name="Kistler H.C."/>
        </authorList>
    </citation>
    <scope>NUCLEOTIDE SEQUENCE [LARGE SCALE GENOMIC DNA]</scope>
    <source>
        <strain evidence="3">ATCC MYA-4620 / CBS 123657 / FGSC 9075 / NRRL 31084 / PH-1</strain>
        <strain evidence="2">PH-1 / ATCC MYA-4620 / FGSC 9075 / NRRL 31084</strain>
    </source>
</reference>
<proteinExistence type="predicted"/>
<reference evidence="1 3" key="3">
    <citation type="journal article" date="2015" name="BMC Genomics">
        <title>The completed genome sequence of the pathogenic ascomycete fungus Fusarium graminearum.</title>
        <authorList>
            <person name="King R."/>
            <person name="Urban M."/>
            <person name="Hammond-Kosack M.C."/>
            <person name="Hassani-Pak K."/>
            <person name="Hammond-Kosack K.E."/>
        </authorList>
    </citation>
    <scope>NUCLEOTIDE SEQUENCE [LARGE SCALE GENOMIC DNA]</scope>
    <source>
        <strain evidence="3">ATCC MYA-4620 / CBS 123657 / FGSC 9075 / NRRL 31084 / PH-1</strain>
        <strain evidence="1">PH-1</strain>
    </source>
</reference>
<dbReference type="AlphaFoldDB" id="A0A098DEF1"/>
<accession>A0A098DEF1</accession>
<accession>A0A0E0RZZ5</accession>
<name>A0A098DEF1_GIBZE</name>
<evidence type="ECO:0000313" key="3">
    <source>
        <dbReference type="Proteomes" id="UP000070720"/>
    </source>
</evidence>
<dbReference type="Proteomes" id="UP000070720">
    <property type="component" value="Chromosome 2"/>
</dbReference>
<reference evidence="2" key="4">
    <citation type="submission" date="2017-01" db="UniProtKB">
        <authorList>
            <consortium name="EnsemblFungi"/>
        </authorList>
    </citation>
    <scope>IDENTIFICATION</scope>
    <source>
        <strain evidence="2">PH-1 / ATCC MYA-4620 / FGSC 9075 / NRRL 31084</strain>
    </source>
</reference>
<dbReference type="EnsemblFungi" id="CEF76820">
    <property type="protein sequence ID" value="CEF76820"/>
    <property type="gene ID" value="FGRRES_15488"/>
</dbReference>
<sequence>MTHCDQGKDVMTWEHLCLLSIQLAIFIVEKLASELWCIKLNNQRVWSKQHKLSTY</sequence>
<evidence type="ECO:0000313" key="2">
    <source>
        <dbReference type="EnsemblFungi" id="CEF76820"/>
    </source>
</evidence>
<reference evidence="2 3" key="2">
    <citation type="journal article" date="2010" name="Nature">
        <title>Comparative genomics reveals mobile pathogenicity chromosomes in Fusarium.</title>
        <authorList>
            <person name="Ma L.J."/>
            <person name="van der Does H.C."/>
            <person name="Borkovich K.A."/>
            <person name="Coleman J.J."/>
            <person name="Daboussi M.J."/>
            <person name="Di Pietro A."/>
            <person name="Dufresne M."/>
            <person name="Freitag M."/>
            <person name="Grabherr M."/>
            <person name="Henrissat B."/>
            <person name="Houterman P.M."/>
            <person name="Kang S."/>
            <person name="Shim W.B."/>
            <person name="Woloshuk C."/>
            <person name="Xie X."/>
            <person name="Xu J.R."/>
            <person name="Antoniw J."/>
            <person name="Baker S.E."/>
            <person name="Bluhm B.H."/>
            <person name="Breakspear A."/>
            <person name="Brown D.W."/>
            <person name="Butchko R.A."/>
            <person name="Chapman S."/>
            <person name="Coulson R."/>
            <person name="Coutinho P.M."/>
            <person name="Danchin E.G."/>
            <person name="Diener A."/>
            <person name="Gale L.R."/>
            <person name="Gardiner D.M."/>
            <person name="Goff S."/>
            <person name="Hammond-Kosack K.E."/>
            <person name="Hilburn K."/>
            <person name="Hua-Van A."/>
            <person name="Jonkers W."/>
            <person name="Kazan K."/>
            <person name="Kodira C.D."/>
            <person name="Koehrsen M."/>
            <person name="Kumar L."/>
            <person name="Lee Y.H."/>
            <person name="Li L."/>
            <person name="Manners J.M."/>
            <person name="Miranda-Saavedra D."/>
            <person name="Mukherjee M."/>
            <person name="Park G."/>
            <person name="Park J."/>
            <person name="Park S.Y."/>
            <person name="Proctor R.H."/>
            <person name="Regev A."/>
            <person name="Ruiz-Roldan M.C."/>
            <person name="Sain D."/>
            <person name="Sakthikumar S."/>
            <person name="Sykes S."/>
            <person name="Schwartz D.C."/>
            <person name="Turgeon B.G."/>
            <person name="Wapinski I."/>
            <person name="Yoder O."/>
            <person name="Young S."/>
            <person name="Zeng Q."/>
            <person name="Zhou S."/>
            <person name="Galagan J."/>
            <person name="Cuomo C.A."/>
            <person name="Kistler H.C."/>
            <person name="Rep M."/>
        </authorList>
    </citation>
    <scope>GENOME REANNOTATION</scope>
    <source>
        <strain evidence="3">ATCC MYA-4620 / CBS 123657 / FGSC 9075 / NRRL 31084 / PH-1</strain>
        <strain evidence="2">PH-1 / ATCC MYA-4620 / FGSC 9075 / NRRL 31084</strain>
    </source>
</reference>
<keyword evidence="3" id="KW-1185">Reference proteome</keyword>
<dbReference type="InParanoid" id="A0A098DEF1"/>